<evidence type="ECO:0000313" key="4">
    <source>
        <dbReference type="Proteomes" id="UP000176376"/>
    </source>
</evidence>
<evidence type="ECO:0000259" key="1">
    <source>
        <dbReference type="Pfam" id="PF05161"/>
    </source>
</evidence>
<dbReference type="InterPro" id="IPR025286">
    <property type="entry name" value="MOFRL_assoc_dom"/>
</dbReference>
<accession>A0A1F7JMN2</accession>
<dbReference type="Pfam" id="PF05161">
    <property type="entry name" value="MOFRL"/>
    <property type="match status" value="1"/>
</dbReference>
<gene>
    <name evidence="3" type="ORF">A3J15_01220</name>
</gene>
<dbReference type="EMBL" id="MGAY01000020">
    <property type="protein sequence ID" value="OGK56865.1"/>
    <property type="molecule type" value="Genomic_DNA"/>
</dbReference>
<dbReference type="PANTHER" id="PTHR12227">
    <property type="entry name" value="GLYCERATE KINASE"/>
    <property type="match status" value="1"/>
</dbReference>
<comment type="caution">
    <text evidence="3">The sequence shown here is derived from an EMBL/GenBank/DDBJ whole genome shotgun (WGS) entry which is preliminary data.</text>
</comment>
<dbReference type="GO" id="GO:0008887">
    <property type="term" value="F:glycerate kinase activity"/>
    <property type="evidence" value="ECO:0007669"/>
    <property type="project" value="InterPro"/>
</dbReference>
<feature type="domain" description="MOFRL" evidence="1">
    <location>
        <begin position="293"/>
        <end position="397"/>
    </location>
</feature>
<proteinExistence type="predicted"/>
<sequence length="405" mass="44697">MSKNLIRKKLLNICKSTLKSLQPEQLLEKQLPDMDYRIYHKIVIFGIGKAAKKMAEAVSRKLPKKPDLVYLADEGHPLPTMIGVKKTEKIISEASKLTQNDLAIVLISGGGSAMFVKPAVGILLNDKIEITKKLLRSGANINEINIIRKHISHVKGGQFAKILYPAKVISFIISDVIGNDLGTIASGPLIPDQSTFEDAINILNKYHIKPPKNIQEYLKKGVNNTNLETPKSNDVFFKDLKLKIVADHKLVAHIAEQHARRLGFTTEIYSTHLSGESRDKSRKMVRSCLKPILYIASGETTVTIKGEGSGGRNQEFVLAALPLIKRNQTMIAISTDGIDGICPEPIAGAFADYQIKLAAKNAKLDLKKFLANNDSYNFFKNVDGLIRTGPTGTNVGDFVLLYNQK</sequence>
<dbReference type="InterPro" id="IPR007835">
    <property type="entry name" value="MOFRL"/>
</dbReference>
<dbReference type="Gene3D" id="3.40.1480.10">
    <property type="entry name" value="MOFRL domain"/>
    <property type="match status" value="1"/>
</dbReference>
<dbReference type="InterPro" id="IPR039760">
    <property type="entry name" value="MOFRL_protein"/>
</dbReference>
<reference evidence="3 4" key="1">
    <citation type="journal article" date="2016" name="Nat. Commun.">
        <title>Thousands of microbial genomes shed light on interconnected biogeochemical processes in an aquifer system.</title>
        <authorList>
            <person name="Anantharaman K."/>
            <person name="Brown C.T."/>
            <person name="Hug L.A."/>
            <person name="Sharon I."/>
            <person name="Castelle C.J."/>
            <person name="Probst A.J."/>
            <person name="Thomas B.C."/>
            <person name="Singh A."/>
            <person name="Wilkins M.J."/>
            <person name="Karaoz U."/>
            <person name="Brodie E.L."/>
            <person name="Williams K.H."/>
            <person name="Hubbard S.S."/>
            <person name="Banfield J.F."/>
        </authorList>
    </citation>
    <scope>NUCLEOTIDE SEQUENCE [LARGE SCALE GENOMIC DNA]</scope>
</reference>
<protein>
    <recommendedName>
        <fullName evidence="5">Glycerate kinase</fullName>
    </recommendedName>
</protein>
<dbReference type="InterPro" id="IPR038614">
    <property type="entry name" value="GK_N_sf"/>
</dbReference>
<dbReference type="SUPFAM" id="SSF82544">
    <property type="entry name" value="GckA/TtuD-like"/>
    <property type="match status" value="1"/>
</dbReference>
<dbReference type="Pfam" id="PF13660">
    <property type="entry name" value="DUF4147"/>
    <property type="match status" value="1"/>
</dbReference>
<feature type="domain" description="MOFRL-associated" evidence="2">
    <location>
        <begin position="10"/>
        <end position="219"/>
    </location>
</feature>
<organism evidence="3 4">
    <name type="scientific">Candidatus Roizmanbacteria bacterium RIFCSPLOWO2_02_FULL_38_10</name>
    <dbReference type="NCBI Taxonomy" id="1802074"/>
    <lineage>
        <taxon>Bacteria</taxon>
        <taxon>Candidatus Roizmaniibacteriota</taxon>
    </lineage>
</organism>
<evidence type="ECO:0008006" key="5">
    <source>
        <dbReference type="Google" id="ProtNLM"/>
    </source>
</evidence>
<name>A0A1F7JMN2_9BACT</name>
<dbReference type="Gene3D" id="3.40.50.10180">
    <property type="entry name" value="Glycerate kinase, MOFRL-like N-terminal domain"/>
    <property type="match status" value="1"/>
</dbReference>
<dbReference type="Proteomes" id="UP000176376">
    <property type="component" value="Unassembled WGS sequence"/>
</dbReference>
<dbReference type="STRING" id="1802074.A3J15_01220"/>
<dbReference type="PANTHER" id="PTHR12227:SF0">
    <property type="entry name" value="GLYCERATE KINASE"/>
    <property type="match status" value="1"/>
</dbReference>
<dbReference type="InterPro" id="IPR037035">
    <property type="entry name" value="GK-like_C_sf"/>
</dbReference>
<dbReference type="GO" id="GO:0005737">
    <property type="term" value="C:cytoplasm"/>
    <property type="evidence" value="ECO:0007669"/>
    <property type="project" value="TreeGrafter"/>
</dbReference>
<evidence type="ECO:0000259" key="2">
    <source>
        <dbReference type="Pfam" id="PF13660"/>
    </source>
</evidence>
<evidence type="ECO:0000313" key="3">
    <source>
        <dbReference type="EMBL" id="OGK56865.1"/>
    </source>
</evidence>
<dbReference type="AlphaFoldDB" id="A0A1F7JMN2"/>